<dbReference type="RefSeq" id="WP_058123797.1">
    <property type="nucleotide sequence ID" value="NZ_CYRX01000031.1"/>
</dbReference>
<dbReference type="NCBIfam" id="TIGR03292">
    <property type="entry name" value="PhnH_redo"/>
    <property type="match status" value="1"/>
</dbReference>
<evidence type="ECO:0000313" key="1">
    <source>
        <dbReference type="EMBL" id="CUH60930.1"/>
    </source>
</evidence>
<dbReference type="InterPro" id="IPR008772">
    <property type="entry name" value="Phosphonate_metab_PhnH"/>
</dbReference>
<dbReference type="Pfam" id="PF05845">
    <property type="entry name" value="PhnH"/>
    <property type="match status" value="1"/>
</dbReference>
<gene>
    <name evidence="1" type="primary">phnH</name>
    <name evidence="1" type="ORF">THS5294_02228</name>
</gene>
<sequence>MQAEILSGGFADPAIQSAHAFRSVMEAMARPGTIHDIAGATPPAPLSPAAGAVLLTLCDTDTPVYLAGACDCDAVRNWLAFHTGAPFAGPAHCMFAIGTWDALAPLSAYRIGTSEYPDRSATLIVERTDLSASGTLLKGPGIKGRAALSLPEVAAFQANATLFPLGLDFLFTSGDRFAALPRTTEVM</sequence>
<keyword evidence="1" id="KW-0808">Transferase</keyword>
<organism evidence="1 2">
    <name type="scientific">Thalassobacter stenotrophicus</name>
    <dbReference type="NCBI Taxonomy" id="266809"/>
    <lineage>
        <taxon>Bacteria</taxon>
        <taxon>Pseudomonadati</taxon>
        <taxon>Pseudomonadota</taxon>
        <taxon>Alphaproteobacteria</taxon>
        <taxon>Rhodobacterales</taxon>
        <taxon>Roseobacteraceae</taxon>
        <taxon>Thalassobacter</taxon>
    </lineage>
</organism>
<dbReference type="Gene3D" id="3.40.50.11310">
    <property type="entry name" value="Bacterial phosphonate metabolism protein PhnH"/>
    <property type="match status" value="1"/>
</dbReference>
<dbReference type="EMBL" id="CYRX01000031">
    <property type="protein sequence ID" value="CUH60930.1"/>
    <property type="molecule type" value="Genomic_DNA"/>
</dbReference>
<dbReference type="SUPFAM" id="SSF159709">
    <property type="entry name" value="PhnH-like"/>
    <property type="match status" value="1"/>
</dbReference>
<reference evidence="1 2" key="1">
    <citation type="submission" date="2015-09" db="EMBL/GenBank/DDBJ databases">
        <authorList>
            <consortium name="Swine Surveillance"/>
        </authorList>
    </citation>
    <scope>NUCLEOTIDE SEQUENCE [LARGE SCALE GENOMIC DNA]</scope>
    <source>
        <strain evidence="1 2">CECT 5294</strain>
    </source>
</reference>
<dbReference type="GO" id="GO:0019634">
    <property type="term" value="P:organic phosphonate metabolic process"/>
    <property type="evidence" value="ECO:0007669"/>
    <property type="project" value="InterPro"/>
</dbReference>
<accession>A0A0N7LTK2</accession>
<dbReference type="InterPro" id="IPR038058">
    <property type="entry name" value="PhnH-like_sp"/>
</dbReference>
<dbReference type="GO" id="GO:0061693">
    <property type="term" value="F:alpha-D-ribose 1-methylphosphonate 5-triphosphate synthase activity"/>
    <property type="evidence" value="ECO:0007669"/>
    <property type="project" value="UniProtKB-EC"/>
</dbReference>
<name>A0A0N7LTK2_9RHOB</name>
<dbReference type="EC" id="2.7.8.37" evidence="1"/>
<dbReference type="PIRSF" id="PIRSF020680">
    <property type="entry name" value="PhnH"/>
    <property type="match status" value="1"/>
</dbReference>
<evidence type="ECO:0000313" key="2">
    <source>
        <dbReference type="Proteomes" id="UP000051298"/>
    </source>
</evidence>
<dbReference type="AlphaFoldDB" id="A0A0N7LTK2"/>
<proteinExistence type="predicted"/>
<protein>
    <submittedName>
        <fullName evidence="1">Alpha-D-ribose 1-methylphosphonate 5-triphosphate synthase subunit PhnH</fullName>
        <ecNumber evidence="1">2.7.8.37</ecNumber>
    </submittedName>
</protein>
<dbReference type="Proteomes" id="UP000051298">
    <property type="component" value="Unassembled WGS sequence"/>
</dbReference>